<accession>A0A9P6R949</accession>
<evidence type="ECO:0000259" key="2">
    <source>
        <dbReference type="Pfam" id="PF26087"/>
    </source>
</evidence>
<reference evidence="3" key="1">
    <citation type="journal article" date="2020" name="Fungal Divers.">
        <title>Resolving the Mortierellaceae phylogeny through synthesis of multi-gene phylogenetics and phylogenomics.</title>
        <authorList>
            <person name="Vandepol N."/>
            <person name="Liber J."/>
            <person name="Desiro A."/>
            <person name="Na H."/>
            <person name="Kennedy M."/>
            <person name="Barry K."/>
            <person name="Grigoriev I.V."/>
            <person name="Miller A.N."/>
            <person name="O'Donnell K."/>
            <person name="Stajich J.E."/>
            <person name="Bonito G."/>
        </authorList>
    </citation>
    <scope>NUCLEOTIDE SEQUENCE</scope>
    <source>
        <strain evidence="3">REB-010B</strain>
    </source>
</reference>
<proteinExistence type="predicted"/>
<organism evidence="3 4">
    <name type="scientific">Dissophora globulifera</name>
    <dbReference type="NCBI Taxonomy" id="979702"/>
    <lineage>
        <taxon>Eukaryota</taxon>
        <taxon>Fungi</taxon>
        <taxon>Fungi incertae sedis</taxon>
        <taxon>Mucoromycota</taxon>
        <taxon>Mortierellomycotina</taxon>
        <taxon>Mortierellomycetes</taxon>
        <taxon>Mortierellales</taxon>
        <taxon>Mortierellaceae</taxon>
        <taxon>Dissophora</taxon>
    </lineage>
</organism>
<dbReference type="AlphaFoldDB" id="A0A9P6R949"/>
<protein>
    <recommendedName>
        <fullName evidence="2">DUF8032 domain-containing protein</fullName>
    </recommendedName>
</protein>
<evidence type="ECO:0000256" key="1">
    <source>
        <dbReference type="SAM" id="MobiDB-lite"/>
    </source>
</evidence>
<feature type="domain" description="DUF8032" evidence="2">
    <location>
        <begin position="49"/>
        <end position="141"/>
    </location>
</feature>
<feature type="compositionally biased region" description="Acidic residues" evidence="1">
    <location>
        <begin position="496"/>
        <end position="510"/>
    </location>
</feature>
<evidence type="ECO:0000313" key="4">
    <source>
        <dbReference type="Proteomes" id="UP000738325"/>
    </source>
</evidence>
<feature type="compositionally biased region" description="Acidic residues" evidence="1">
    <location>
        <begin position="386"/>
        <end position="407"/>
    </location>
</feature>
<dbReference type="Pfam" id="PF26087">
    <property type="entry name" value="DUF8032"/>
    <property type="match status" value="2"/>
</dbReference>
<comment type="caution">
    <text evidence="3">The sequence shown here is derived from an EMBL/GenBank/DDBJ whole genome shotgun (WGS) entry which is preliminary data.</text>
</comment>
<dbReference type="Proteomes" id="UP000738325">
    <property type="component" value="Unassembled WGS sequence"/>
</dbReference>
<feature type="compositionally biased region" description="Basic and acidic residues" evidence="1">
    <location>
        <begin position="481"/>
        <end position="495"/>
    </location>
</feature>
<dbReference type="OrthoDB" id="5599902at2759"/>
<feature type="compositionally biased region" description="Acidic residues" evidence="1">
    <location>
        <begin position="592"/>
        <end position="607"/>
    </location>
</feature>
<feature type="domain" description="DUF8032" evidence="2">
    <location>
        <begin position="292"/>
        <end position="371"/>
    </location>
</feature>
<dbReference type="EMBL" id="JAAAIP010000785">
    <property type="protein sequence ID" value="KAG0312696.1"/>
    <property type="molecule type" value="Genomic_DNA"/>
</dbReference>
<feature type="region of interest" description="Disordered" evidence="1">
    <location>
        <begin position="371"/>
        <end position="419"/>
    </location>
</feature>
<keyword evidence="4" id="KW-1185">Reference proteome</keyword>
<sequence length="607" mass="68716">MLQSQSSQNPVSSGSAGNEMHQFVSVIRPKPCNTLPAEKSSLQEIDGIPWLTFSYKTRTKSDVFTVRVDVDSVDLDQLSLEFKGVNCIYPSANGPECDYKGVRRDYERQCNEQAWRLAHLNPAELGGKRGVLSRAVVEMRNLYLNTKSRRERRQEAVRSGGRERVNNANNLRFRSLGPTMELPRVRHPTHSRHNNLTRTRPAQPLVWQPAMIFRSPHMVSTDNSAQTPSASGLSQPYASIAQDLLAQDVTPPSCGPTVPPEPSLMDARSCRNRFPILGTFPRPSSTLHSDLLEFEGFIQGRFTKLSVRHDIDCVQVNEIPFDFKKDNCVYPRSFMVDEDEPQSWNSAGIRRTEESYLNEIGWKLASANSRESQIREFGTRRPKVDDSEEREVDDESEVESSDDDSEEGSSSSESNTKGFHSQMSLLTFTGSIRTYSLGTGSGSARSRPRINPRASRAAPWPPRRRGESKRLLDTGGTLVQHQEEQQRKRTRKDLSAFDEADEDQVDEDLVDTTTGASGESDQDYQEDHDKDQSQDLDQDQNQNQDQGEDEDEAEDNWWLSRLENSEYPEDQNFVSMTTEELIGALTSGYNSDVDDEDDDEEEYDDLF</sequence>
<name>A0A9P6R949_9FUNG</name>
<feature type="compositionally biased region" description="Acidic residues" evidence="1">
    <location>
        <begin position="546"/>
        <end position="555"/>
    </location>
</feature>
<feature type="region of interest" description="Disordered" evidence="1">
    <location>
        <begin position="437"/>
        <end position="607"/>
    </location>
</feature>
<gene>
    <name evidence="3" type="ORF">BGZ99_009316</name>
</gene>
<evidence type="ECO:0000313" key="3">
    <source>
        <dbReference type="EMBL" id="KAG0312696.1"/>
    </source>
</evidence>
<feature type="compositionally biased region" description="Basic and acidic residues" evidence="1">
    <location>
        <begin position="372"/>
        <end position="385"/>
    </location>
</feature>
<dbReference type="InterPro" id="IPR058345">
    <property type="entry name" value="DUF8032"/>
</dbReference>